<dbReference type="AlphaFoldDB" id="A0A0P7J507"/>
<dbReference type="Proteomes" id="UP000050471">
    <property type="component" value="Unassembled WGS sequence"/>
</dbReference>
<evidence type="ECO:0008006" key="4">
    <source>
        <dbReference type="Google" id="ProtNLM"/>
    </source>
</evidence>
<evidence type="ECO:0000313" key="3">
    <source>
        <dbReference type="Proteomes" id="UP000050471"/>
    </source>
</evidence>
<reference evidence="2 3" key="1">
    <citation type="submission" date="2015-09" db="EMBL/GenBank/DDBJ databases">
        <title>Draft genome sequence of Aliiroseovarius crassostreae CV919-312TSm, the causative agent of Roseovarius Oyster Disease (formerly Juvenile Oyster Disease).</title>
        <authorList>
            <person name="Kessner L."/>
            <person name="Spinard E."/>
            <person name="Nelson D."/>
        </authorList>
    </citation>
    <scope>NUCLEOTIDE SEQUENCE [LARGE SCALE GENOMIC DNA]</scope>
    <source>
        <strain evidence="2 3">CV919-312</strain>
    </source>
</reference>
<comment type="caution">
    <text evidence="2">The sequence shown here is derived from an EMBL/GenBank/DDBJ whole genome shotgun (WGS) entry which is preliminary data.</text>
</comment>
<dbReference type="STRING" id="154981.AKJ29_01970"/>
<evidence type="ECO:0000256" key="1">
    <source>
        <dbReference type="SAM" id="MobiDB-lite"/>
    </source>
</evidence>
<proteinExistence type="predicted"/>
<sequence>MDDLFEESEQTVTSDTAEKYRVIFANRLEQARELVNGEDDSPSLGQALAAGLGESDLGLASFKQYASAIRWCLEDGGNDQALRSFDFELDGVERPDPRKRHVLKFVPPDVGSAVIETAHRSKRKFSRHLAVLLCCTLATGLRPKEWSDTSILLPTGEPFRLRVVNGKYVPPGTVNSRSTMPTARRGNGPYRELVFDAEEDEAEVLLADIRELLEYEEEQPWKRCQKGLRRELDHCLLELVENGIIQRLFLKLTIYSFRHQAAADAKANLGTVTGGAAALLGHASARTAVDSYGRRQLGRSGVMMRPSAASVEAVDNLNVPTPPERPGNALRGPERAPEGVNGPKAR</sequence>
<keyword evidence="3" id="KW-1185">Reference proteome</keyword>
<accession>A0A0P7J507</accession>
<protein>
    <recommendedName>
        <fullName evidence="4">Tyr recombinase domain-containing protein</fullName>
    </recommendedName>
</protein>
<dbReference type="EMBL" id="LKBA01000008">
    <property type="protein sequence ID" value="KPN62936.1"/>
    <property type="molecule type" value="Genomic_DNA"/>
</dbReference>
<evidence type="ECO:0000313" key="2">
    <source>
        <dbReference type="EMBL" id="KPN62936.1"/>
    </source>
</evidence>
<organism evidence="2 3">
    <name type="scientific">Aliiroseovarius crassostreae</name>
    <dbReference type="NCBI Taxonomy" id="154981"/>
    <lineage>
        <taxon>Bacteria</taxon>
        <taxon>Pseudomonadati</taxon>
        <taxon>Pseudomonadota</taxon>
        <taxon>Alphaproteobacteria</taxon>
        <taxon>Rhodobacterales</taxon>
        <taxon>Paracoccaceae</taxon>
        <taxon>Aliiroseovarius</taxon>
    </lineage>
</organism>
<feature type="region of interest" description="Disordered" evidence="1">
    <location>
        <begin position="313"/>
        <end position="346"/>
    </location>
</feature>
<dbReference type="RefSeq" id="WP_040175942.1">
    <property type="nucleotide sequence ID" value="NZ_FPBS01000030.1"/>
</dbReference>
<gene>
    <name evidence="2" type="ORF">AKJ29_01970</name>
</gene>
<name>A0A0P7J507_9RHOB</name>